<organism evidence="2 3">
    <name type="scientific">Dichanthelium oligosanthes</name>
    <dbReference type="NCBI Taxonomy" id="888268"/>
    <lineage>
        <taxon>Eukaryota</taxon>
        <taxon>Viridiplantae</taxon>
        <taxon>Streptophyta</taxon>
        <taxon>Embryophyta</taxon>
        <taxon>Tracheophyta</taxon>
        <taxon>Spermatophyta</taxon>
        <taxon>Magnoliopsida</taxon>
        <taxon>Liliopsida</taxon>
        <taxon>Poales</taxon>
        <taxon>Poaceae</taxon>
        <taxon>PACMAD clade</taxon>
        <taxon>Panicoideae</taxon>
        <taxon>Panicodae</taxon>
        <taxon>Paniceae</taxon>
        <taxon>Dichantheliinae</taxon>
        <taxon>Dichanthelium</taxon>
    </lineage>
</organism>
<dbReference type="Proteomes" id="UP000095767">
    <property type="component" value="Unassembled WGS sequence"/>
</dbReference>
<comment type="caution">
    <text evidence="2">The sequence shown here is derived from an EMBL/GenBank/DDBJ whole genome shotgun (WGS) entry which is preliminary data.</text>
</comment>
<protein>
    <submittedName>
        <fullName evidence="2">Uncharacterized protein</fullName>
    </submittedName>
</protein>
<dbReference type="STRING" id="888268.A0A1E5VLD3"/>
<name>A0A1E5VLD3_9POAL</name>
<feature type="compositionally biased region" description="Low complexity" evidence="1">
    <location>
        <begin position="1"/>
        <end position="10"/>
    </location>
</feature>
<dbReference type="EMBL" id="LWDX02035863">
    <property type="protein sequence ID" value="OEL25939.1"/>
    <property type="molecule type" value="Genomic_DNA"/>
</dbReference>
<evidence type="ECO:0000313" key="2">
    <source>
        <dbReference type="EMBL" id="OEL25939.1"/>
    </source>
</evidence>
<proteinExistence type="predicted"/>
<gene>
    <name evidence="2" type="ORF">BAE44_0013042</name>
</gene>
<accession>A0A1E5VLD3</accession>
<sequence length="178" mass="18523">MDAAVSLHAAPLPPPHHHHHRALPLRRHSSSSASYSSSSTTAPPKAPAPPAAARLTLAPRPRSPARSASSPALAPATAPAAAVRSSSRAATGYAAALADACASAGTLRRAYRHARALLSRWRRSAPEEEEMDARVVALVRMLVGKGKAGMVPEVLAEFAAICDQLLPLPAPARAHHAY</sequence>
<keyword evidence="3" id="KW-1185">Reference proteome</keyword>
<evidence type="ECO:0000313" key="3">
    <source>
        <dbReference type="Proteomes" id="UP000095767"/>
    </source>
</evidence>
<feature type="compositionally biased region" description="Low complexity" evidence="1">
    <location>
        <begin position="30"/>
        <end position="43"/>
    </location>
</feature>
<dbReference type="OrthoDB" id="1262810at2759"/>
<feature type="compositionally biased region" description="Low complexity" evidence="1">
    <location>
        <begin position="51"/>
        <end position="81"/>
    </location>
</feature>
<feature type="compositionally biased region" description="Basic residues" evidence="1">
    <location>
        <begin position="15"/>
        <end position="29"/>
    </location>
</feature>
<reference evidence="2 3" key="1">
    <citation type="submission" date="2016-09" db="EMBL/GenBank/DDBJ databases">
        <title>The draft genome of Dichanthelium oligosanthes: A C3 panicoid grass species.</title>
        <authorList>
            <person name="Studer A.J."/>
            <person name="Schnable J.C."/>
            <person name="Brutnell T.P."/>
        </authorList>
    </citation>
    <scope>NUCLEOTIDE SEQUENCE [LARGE SCALE GENOMIC DNA]</scope>
    <source>
        <strain evidence="3">cv. Kellogg 1175</strain>
        <tissue evidence="2">Leaf</tissue>
    </source>
</reference>
<feature type="region of interest" description="Disordered" evidence="1">
    <location>
        <begin position="1"/>
        <end position="81"/>
    </location>
</feature>
<evidence type="ECO:0000256" key="1">
    <source>
        <dbReference type="SAM" id="MobiDB-lite"/>
    </source>
</evidence>
<dbReference type="AlphaFoldDB" id="A0A1E5VLD3"/>